<keyword evidence="2" id="KW-1185">Reference proteome</keyword>
<sequence length="88" mass="10115">MSSESAQFGIYRSRSLSEPARRAPKAERFVWSGFSTTFQDKEFQQRTREKIDQLKGEVATDSNQTNARIAMKVLKYRKLSVHAATRCV</sequence>
<evidence type="ECO:0000313" key="1">
    <source>
        <dbReference type="EMBL" id="KAL3658217.1"/>
    </source>
</evidence>
<name>A0ABD3EUP2_9STRA</name>
<gene>
    <name evidence="1" type="ORF">V7S43_016847</name>
</gene>
<evidence type="ECO:0000313" key="2">
    <source>
        <dbReference type="Proteomes" id="UP001632037"/>
    </source>
</evidence>
<dbReference type="AlphaFoldDB" id="A0ABD3EUP2"/>
<organism evidence="1 2">
    <name type="scientific">Phytophthora oleae</name>
    <dbReference type="NCBI Taxonomy" id="2107226"/>
    <lineage>
        <taxon>Eukaryota</taxon>
        <taxon>Sar</taxon>
        <taxon>Stramenopiles</taxon>
        <taxon>Oomycota</taxon>
        <taxon>Peronosporomycetes</taxon>
        <taxon>Peronosporales</taxon>
        <taxon>Peronosporaceae</taxon>
        <taxon>Phytophthora</taxon>
    </lineage>
</organism>
<reference evidence="1 2" key="1">
    <citation type="submission" date="2024-09" db="EMBL/GenBank/DDBJ databases">
        <title>Genome sequencing and assembly of Phytophthora oleae, isolate VK10A, causative agent of rot of olive drupes.</title>
        <authorList>
            <person name="Conti Taguali S."/>
            <person name="Riolo M."/>
            <person name="La Spada F."/>
            <person name="Cacciola S.O."/>
            <person name="Dionisio G."/>
        </authorList>
    </citation>
    <scope>NUCLEOTIDE SEQUENCE [LARGE SCALE GENOMIC DNA]</scope>
    <source>
        <strain evidence="1 2">VK10A</strain>
    </source>
</reference>
<protein>
    <submittedName>
        <fullName evidence="1">Uncharacterized protein</fullName>
    </submittedName>
</protein>
<dbReference type="Proteomes" id="UP001632037">
    <property type="component" value="Unassembled WGS sequence"/>
</dbReference>
<accession>A0ABD3EUP2</accession>
<proteinExistence type="predicted"/>
<dbReference type="EMBL" id="JBIMZQ010000056">
    <property type="protein sequence ID" value="KAL3658217.1"/>
    <property type="molecule type" value="Genomic_DNA"/>
</dbReference>
<comment type="caution">
    <text evidence="1">The sequence shown here is derived from an EMBL/GenBank/DDBJ whole genome shotgun (WGS) entry which is preliminary data.</text>
</comment>